<dbReference type="AlphaFoldDB" id="A0AAP0QB55"/>
<organism evidence="1 2">
    <name type="scientific">Citrus x changshan-huyou</name>
    <dbReference type="NCBI Taxonomy" id="2935761"/>
    <lineage>
        <taxon>Eukaryota</taxon>
        <taxon>Viridiplantae</taxon>
        <taxon>Streptophyta</taxon>
        <taxon>Embryophyta</taxon>
        <taxon>Tracheophyta</taxon>
        <taxon>Spermatophyta</taxon>
        <taxon>Magnoliopsida</taxon>
        <taxon>eudicotyledons</taxon>
        <taxon>Gunneridae</taxon>
        <taxon>Pentapetalae</taxon>
        <taxon>rosids</taxon>
        <taxon>malvids</taxon>
        <taxon>Sapindales</taxon>
        <taxon>Rutaceae</taxon>
        <taxon>Aurantioideae</taxon>
        <taxon>Citrus</taxon>
    </lineage>
</organism>
<keyword evidence="2" id="KW-1185">Reference proteome</keyword>
<comment type="caution">
    <text evidence="1">The sequence shown here is derived from an EMBL/GenBank/DDBJ whole genome shotgun (WGS) entry which is preliminary data.</text>
</comment>
<evidence type="ECO:0000313" key="1">
    <source>
        <dbReference type="EMBL" id="KAK9176764.1"/>
    </source>
</evidence>
<evidence type="ECO:0000313" key="2">
    <source>
        <dbReference type="Proteomes" id="UP001428341"/>
    </source>
</evidence>
<accession>A0AAP0QB55</accession>
<gene>
    <name evidence="1" type="ORF">WN944_028783</name>
</gene>
<sequence>MVAVKSFEDTSSEVIANWFSHPSGNPNSSAGNLGVRKLMFTRERQKLCPNLLRGSSGLPVSKEISLFVALRPANPWMSKKLLAAWKILSGFQESVLDTTTALEINP</sequence>
<name>A0AAP0QB55_9ROSI</name>
<protein>
    <submittedName>
        <fullName evidence="1">Uncharacterized protein</fullName>
    </submittedName>
</protein>
<dbReference type="Proteomes" id="UP001428341">
    <property type="component" value="Unassembled WGS sequence"/>
</dbReference>
<dbReference type="EMBL" id="JBCGBO010000025">
    <property type="protein sequence ID" value="KAK9176764.1"/>
    <property type="molecule type" value="Genomic_DNA"/>
</dbReference>
<reference evidence="1 2" key="1">
    <citation type="submission" date="2024-05" db="EMBL/GenBank/DDBJ databases">
        <title>Haplotype-resolved chromosome-level genome assembly of Huyou (Citrus changshanensis).</title>
        <authorList>
            <person name="Miao C."/>
            <person name="Chen W."/>
            <person name="Wu Y."/>
            <person name="Wang L."/>
            <person name="Zhao S."/>
            <person name="Grierson D."/>
            <person name="Xu C."/>
            <person name="Chen K."/>
        </authorList>
    </citation>
    <scope>NUCLEOTIDE SEQUENCE [LARGE SCALE GENOMIC DNA]</scope>
    <source>
        <strain evidence="1">01-14</strain>
        <tissue evidence="1">Leaf</tissue>
    </source>
</reference>
<proteinExistence type="predicted"/>